<dbReference type="UniPathway" id="UPA00074">
    <property type="reaction ID" value="UER00124"/>
</dbReference>
<dbReference type="PROSITE" id="PS51278">
    <property type="entry name" value="GATASE_TYPE_2"/>
    <property type="match status" value="1"/>
</dbReference>
<feature type="binding site" evidence="7 11">
    <location>
        <position position="391"/>
    </location>
    <ligand>
        <name>[4Fe-4S] cluster</name>
        <dbReference type="ChEBI" id="CHEBI:49883"/>
    </ligand>
</feature>
<accession>A0A1W1WGS7</accession>
<dbReference type="AlphaFoldDB" id="A0A1W1WGS7"/>
<dbReference type="Proteomes" id="UP000192660">
    <property type="component" value="Unassembled WGS sequence"/>
</dbReference>
<comment type="pathway">
    <text evidence="1 7 8">Purine metabolism; IMP biosynthesis via de novo pathway; N(1)-(5-phospho-D-ribosyl)glycinamide from 5-phospho-alpha-D-ribose 1-diphosphate: step 1/2.</text>
</comment>
<comment type="cofactor">
    <cofactor evidence="7 10">
        <name>Mg(2+)</name>
        <dbReference type="ChEBI" id="CHEBI:18420"/>
    </cofactor>
    <text evidence="7 10">Binds 1 Mg(2+) ion per subunit.</text>
</comment>
<feature type="binding site" evidence="7 10">
    <location>
        <position position="292"/>
    </location>
    <ligand>
        <name>Mg(2+)</name>
        <dbReference type="ChEBI" id="CHEBI:18420"/>
    </ligand>
</feature>
<dbReference type="NCBIfam" id="TIGR01134">
    <property type="entry name" value="purF"/>
    <property type="match status" value="1"/>
</dbReference>
<comment type="function">
    <text evidence="7">Catalyzes the formation of phosphoribosylamine from phosphoribosylpyrophosphate (PRPP) and glutamine.</text>
</comment>
<dbReference type="GO" id="GO:0006189">
    <property type="term" value="P:'de novo' IMP biosynthetic process"/>
    <property type="evidence" value="ECO:0007669"/>
    <property type="project" value="UniProtKB-UniRule"/>
</dbReference>
<evidence type="ECO:0000256" key="4">
    <source>
        <dbReference type="ARBA" id="ARBA00022679"/>
    </source>
</evidence>
<dbReference type="STRING" id="28034.BFX07_08840"/>
<dbReference type="CDD" id="cd06223">
    <property type="entry name" value="PRTases_typeI"/>
    <property type="match status" value="1"/>
</dbReference>
<evidence type="ECO:0000256" key="6">
    <source>
        <dbReference type="ARBA" id="ARBA00022962"/>
    </source>
</evidence>
<dbReference type="SUPFAM" id="SSF56235">
    <property type="entry name" value="N-terminal nucleophile aminohydrolases (Ntn hydrolases)"/>
    <property type="match status" value="1"/>
</dbReference>
<keyword evidence="7 11" id="KW-0408">Iron</keyword>
<dbReference type="CDD" id="cd00715">
    <property type="entry name" value="GPATase_N"/>
    <property type="match status" value="1"/>
</dbReference>
<dbReference type="GO" id="GO:0009113">
    <property type="term" value="P:purine nucleobase biosynthetic process"/>
    <property type="evidence" value="ECO:0007669"/>
    <property type="project" value="UniProtKB-UniRule"/>
</dbReference>
<evidence type="ECO:0000256" key="2">
    <source>
        <dbReference type="ARBA" id="ARBA00010138"/>
    </source>
</evidence>
<dbReference type="Pfam" id="PF00156">
    <property type="entry name" value="Pribosyltran"/>
    <property type="match status" value="1"/>
</dbReference>
<dbReference type="InterPro" id="IPR035584">
    <property type="entry name" value="PurF_N"/>
</dbReference>
<dbReference type="EC" id="2.4.2.14" evidence="7"/>
<dbReference type="Gene3D" id="3.60.20.10">
    <property type="entry name" value="Glutamine Phosphoribosylpyrophosphate, subunit 1, domain 1"/>
    <property type="match status" value="1"/>
</dbReference>
<feature type="binding site" evidence="7 10">
    <location>
        <position position="355"/>
    </location>
    <ligand>
        <name>Mg(2+)</name>
        <dbReference type="ChEBI" id="CHEBI:18420"/>
    </ligand>
</feature>
<keyword evidence="3 7" id="KW-0328">Glycosyltransferase</keyword>
<dbReference type="EMBL" id="FWWY01000001">
    <property type="protein sequence ID" value="SMC05498.1"/>
    <property type="molecule type" value="Genomic_DNA"/>
</dbReference>
<dbReference type="InterPro" id="IPR029055">
    <property type="entry name" value="Ntn_hydrolases_N"/>
</dbReference>
<comment type="similarity">
    <text evidence="2 7 8">In the C-terminal section; belongs to the purine/pyrimidine phosphoribosyltransferase family.</text>
</comment>
<dbReference type="GO" id="GO:0004044">
    <property type="term" value="F:amidophosphoribosyltransferase activity"/>
    <property type="evidence" value="ECO:0007669"/>
    <property type="project" value="UniProtKB-UniRule"/>
</dbReference>
<evidence type="ECO:0000256" key="11">
    <source>
        <dbReference type="PIRSR" id="PIRSR000485-3"/>
    </source>
</evidence>
<keyword evidence="7 10" id="KW-0460">Magnesium</keyword>
<dbReference type="HAMAP" id="MF_01931">
    <property type="entry name" value="PurF"/>
    <property type="match status" value="1"/>
</dbReference>
<dbReference type="OrthoDB" id="9801213at2"/>
<evidence type="ECO:0000259" key="12">
    <source>
        <dbReference type="PROSITE" id="PS51278"/>
    </source>
</evidence>
<comment type="catalytic activity">
    <reaction evidence="7 8">
        <text>5-phospho-beta-D-ribosylamine + L-glutamate + diphosphate = 5-phospho-alpha-D-ribose 1-diphosphate + L-glutamine + H2O</text>
        <dbReference type="Rhea" id="RHEA:14905"/>
        <dbReference type="ChEBI" id="CHEBI:15377"/>
        <dbReference type="ChEBI" id="CHEBI:29985"/>
        <dbReference type="ChEBI" id="CHEBI:33019"/>
        <dbReference type="ChEBI" id="CHEBI:58017"/>
        <dbReference type="ChEBI" id="CHEBI:58359"/>
        <dbReference type="ChEBI" id="CHEBI:58681"/>
        <dbReference type="EC" id="2.4.2.14"/>
    </reaction>
</comment>
<feature type="active site" description="Nucleophile" evidence="7 9">
    <location>
        <position position="9"/>
    </location>
</feature>
<dbReference type="InterPro" id="IPR000836">
    <property type="entry name" value="PRTase_dom"/>
</dbReference>
<evidence type="ECO:0000313" key="14">
    <source>
        <dbReference type="Proteomes" id="UP000192660"/>
    </source>
</evidence>
<evidence type="ECO:0000313" key="13">
    <source>
        <dbReference type="EMBL" id="SMC05498.1"/>
    </source>
</evidence>
<gene>
    <name evidence="7" type="primary">purF</name>
    <name evidence="13" type="ORF">SAMN00768000_2278</name>
</gene>
<evidence type="ECO:0000256" key="1">
    <source>
        <dbReference type="ARBA" id="ARBA00005209"/>
    </source>
</evidence>
<feature type="binding site" evidence="7 11">
    <location>
        <position position="440"/>
    </location>
    <ligand>
        <name>[4Fe-4S] cluster</name>
        <dbReference type="ChEBI" id="CHEBI:49883"/>
    </ligand>
</feature>
<dbReference type="InterPro" id="IPR017932">
    <property type="entry name" value="GATase_2_dom"/>
</dbReference>
<evidence type="ECO:0000256" key="7">
    <source>
        <dbReference type="HAMAP-Rule" id="MF_01931"/>
    </source>
</evidence>
<evidence type="ECO:0000256" key="3">
    <source>
        <dbReference type="ARBA" id="ARBA00022676"/>
    </source>
</evidence>
<sequence>MADELHDECGVFGIYGDNQAALKSYWGTFSLQHRGQESAGLAVLQGEEITVHKGMGLVTEALKIEEESQRTGHAAIGHVRYSTTGESSIVNAQPLLMKTRFGLLALGQNGNLVNAQELRQRLEAEGAIFQGTTDSEVLAHLIARSHQTSFYEALRDSLQQLQGGFAFTVLTDEALYGARDPHGIRPLALGQTEDGAYLLASESCAFDVIGARYIREIDPGELITIRDKTIETDRFVNFQAPRALCSFEMIYFARPDSHMEGQSTHVVRRRLGEILAHEAPAQADLVIGVPDSSIPAAMGYAQAARLPFDFGLVKNRYVARTFIAPNQALRESGVQLKLSAVREVVEGKRLVLVDDSLVRGTTSRHLVQILRHAGATEVHMRIASPPYTDPCHYGIDTSRATELAARNMSIEEIRDMVGADSLAYLSIDGLRRGLSQEGWCMACFGAGYPVPLTNDLNVSVSATKGGPKSHEFR</sequence>
<evidence type="ECO:0000256" key="8">
    <source>
        <dbReference type="PIRNR" id="PIRNR000485"/>
    </source>
</evidence>
<dbReference type="RefSeq" id="WP_020373923.1">
    <property type="nucleotide sequence ID" value="NZ_FWWY01000001.1"/>
</dbReference>
<evidence type="ECO:0000256" key="10">
    <source>
        <dbReference type="PIRSR" id="PIRSR000485-2"/>
    </source>
</evidence>
<dbReference type="GO" id="GO:0000287">
    <property type="term" value="F:magnesium ion binding"/>
    <property type="evidence" value="ECO:0007669"/>
    <property type="project" value="UniProtKB-UniRule"/>
</dbReference>
<keyword evidence="4 7" id="KW-0808">Transferase</keyword>
<feature type="binding site" evidence="7 11">
    <location>
        <position position="443"/>
    </location>
    <ligand>
        <name>[4Fe-4S] cluster</name>
        <dbReference type="ChEBI" id="CHEBI:49883"/>
    </ligand>
</feature>
<keyword evidence="7 11" id="KW-0411">Iron-sulfur</keyword>
<keyword evidence="7 10" id="KW-0479">Metal-binding</keyword>
<reference evidence="14" key="1">
    <citation type="submission" date="2017-04" db="EMBL/GenBank/DDBJ databases">
        <authorList>
            <person name="Varghese N."/>
            <person name="Submissions S."/>
        </authorList>
    </citation>
    <scope>NUCLEOTIDE SEQUENCE [LARGE SCALE GENOMIC DNA]</scope>
    <source>
        <strain evidence="14">DSM 9293</strain>
    </source>
</reference>
<dbReference type="InterPro" id="IPR005854">
    <property type="entry name" value="PurF"/>
</dbReference>
<evidence type="ECO:0000256" key="5">
    <source>
        <dbReference type="ARBA" id="ARBA00022755"/>
    </source>
</evidence>
<dbReference type="SUPFAM" id="SSF53271">
    <property type="entry name" value="PRTase-like"/>
    <property type="match status" value="1"/>
</dbReference>
<dbReference type="PANTHER" id="PTHR11907">
    <property type="entry name" value="AMIDOPHOSPHORIBOSYLTRANSFERASE"/>
    <property type="match status" value="1"/>
</dbReference>
<name>A0A1W1WGS7_SULTA</name>
<dbReference type="Pfam" id="PF13537">
    <property type="entry name" value="GATase_7"/>
    <property type="match status" value="1"/>
</dbReference>
<dbReference type="Gene3D" id="3.40.50.2020">
    <property type="match status" value="1"/>
</dbReference>
<dbReference type="PIRSF" id="PIRSF000485">
    <property type="entry name" value="Amd_phspho_trans"/>
    <property type="match status" value="1"/>
</dbReference>
<dbReference type="InterPro" id="IPR029057">
    <property type="entry name" value="PRTase-like"/>
</dbReference>
<keyword evidence="7" id="KW-0004">4Fe-4S</keyword>
<feature type="binding site" evidence="7 10">
    <location>
        <position position="354"/>
    </location>
    <ligand>
        <name>Mg(2+)</name>
        <dbReference type="ChEBI" id="CHEBI:18420"/>
    </ligand>
</feature>
<keyword evidence="6 7" id="KW-0315">Glutamine amidotransferase</keyword>
<keyword evidence="5 7" id="KW-0658">Purine biosynthesis</keyword>
<evidence type="ECO:0000256" key="9">
    <source>
        <dbReference type="PIRSR" id="PIRSR000485-1"/>
    </source>
</evidence>
<proteinExistence type="inferred from homology"/>
<feature type="binding site" evidence="7 11">
    <location>
        <position position="245"/>
    </location>
    <ligand>
        <name>[4Fe-4S] cluster</name>
        <dbReference type="ChEBI" id="CHEBI:49883"/>
    </ligand>
</feature>
<keyword evidence="14" id="KW-1185">Reference proteome</keyword>
<feature type="domain" description="Glutamine amidotransferase type-2" evidence="12">
    <location>
        <begin position="9"/>
        <end position="228"/>
    </location>
</feature>
<protein>
    <recommendedName>
        <fullName evidence="7">Amidophosphoribosyltransferase</fullName>
        <shortName evidence="7">ATase</shortName>
        <ecNumber evidence="7">2.4.2.14</ecNumber>
    </recommendedName>
    <alternativeName>
        <fullName evidence="7">Glutamine phosphoribosylpyrophosphate amidotransferase</fullName>
        <shortName evidence="7">GPATase</shortName>
    </alternativeName>
</protein>
<comment type="cofactor">
    <cofactor evidence="7 11">
        <name>[4Fe-4S] cluster</name>
        <dbReference type="ChEBI" id="CHEBI:49883"/>
    </cofactor>
    <text evidence="7 11">Binds 1 [4Fe-4S] cluster per subunit.</text>
</comment>
<organism evidence="13 14">
    <name type="scientific">Sulfobacillus thermosulfidooxidans (strain DSM 9293 / VKM B-1269 / AT-1)</name>
    <dbReference type="NCBI Taxonomy" id="929705"/>
    <lineage>
        <taxon>Bacteria</taxon>
        <taxon>Bacillati</taxon>
        <taxon>Bacillota</taxon>
        <taxon>Clostridia</taxon>
        <taxon>Eubacteriales</taxon>
        <taxon>Clostridiales Family XVII. Incertae Sedis</taxon>
        <taxon>Sulfobacillus</taxon>
    </lineage>
</organism>
<dbReference type="GO" id="GO:0051539">
    <property type="term" value="F:4 iron, 4 sulfur cluster binding"/>
    <property type="evidence" value="ECO:0007669"/>
    <property type="project" value="UniProtKB-KW"/>
</dbReference>